<dbReference type="PROSITE" id="PS00028">
    <property type="entry name" value="ZINC_FINGER_C2H2_1"/>
    <property type="match status" value="2"/>
</dbReference>
<protein>
    <submittedName>
        <fullName evidence="11">Uncharacterized protein</fullName>
    </submittedName>
</protein>
<keyword evidence="6" id="KW-0539">Nucleus</keyword>
<evidence type="ECO:0000256" key="8">
    <source>
        <dbReference type="SAM" id="MobiDB-lite"/>
    </source>
</evidence>
<dbReference type="GeneID" id="41968926"/>
<dbReference type="OrthoDB" id="21416at2759"/>
<feature type="compositionally biased region" description="Polar residues" evidence="8">
    <location>
        <begin position="1019"/>
        <end position="1030"/>
    </location>
</feature>
<evidence type="ECO:0000256" key="4">
    <source>
        <dbReference type="ARBA" id="ARBA00022771"/>
    </source>
</evidence>
<sequence length="1041" mass="120778">MIETFKKGLDRRDMEEIRKTTYDDLKESIASLQARHHSQRRLQDFSRLESFLEAIEQYGSVITGLFYQGDDLLAFVWGPLKILLKQTSMTEKAFCELLNAYQNLGENLPRLLQYKDVLSSMTHMIGVLVSLYEDLLEFQQILLRYFKQLQWQRVFDESWNTCRTRCSSIVIRIARRRSLIESQASPPQIEEVRDSIQQDRENEDREVHQHDLKRTRDVFNWLKPTNVDIDQDTFIQARADYPNTGHWLLEDSAFKDWFDPRYVTIPPLLWLNGIPGAGKTILASLVVQKARELDPAPIVLFYYFKHGDPDRDNFVSLGRSLLAQFLRHDNELLPTLYEKSCRDVEATLTSSTLIEELLNLAFDNCKSAYIILDGLDECPRDQRKFIAQWFRNLVENLPSDAPDRLRCLFVSQDDGAARKDFAGLASIKIDAEDNQSDIEQYSRIEADKLHRQHPDLSEEKLNWIASIVANSAKGQFLLAKLRWINLSGHTSIARLEEELDPNVFPREVHDVYRRIMVRINESAPGTAMKDILRLLGWLVCAKRPLKWHEIQCMNSINLYERRVDFEHQRFIKSPKELLASLVELRPDGALELVHSTATYFLLEEKHIDPLANEIGLANLCIDYLNMPAFVEPPSEEGVLNGDYGFMDYAVLFWLRHLEAGATLKADETELMDPLAESLDIFIAQHWKSPAVEFTLAKRHSDKLKSFEARPFYGQLEQAVASTKKQLKYFGKLRDGEVALDLAHVVARVRECMEAMASNELQPSTREKIEQRYGTNIFKCPRFSCHFFTTGFASASERDKHISKHDRPFQCSEENCVMHTLGFSSEAERDRHMRENHLSSPFHDEDFPTDQDVERSILDHQIAEDSAPTMDGFHDQQGNTQEVVGVEQEQEQHQLEPEVNASYQQRQKRQRQTEFKCDNCSQVYKKRYNLQSHLRTHGVERPYPCAHCDKEFARSGDWKRHMKTHTGEKSFDCHGSLRDGRTWGCGKSFSRADILRKHWESRRGRECRQAFVEEEEPNCQLPNQPIIQTPGEQRDDPDNLAG</sequence>
<dbReference type="GO" id="GO:0008270">
    <property type="term" value="F:zinc ion binding"/>
    <property type="evidence" value="ECO:0007669"/>
    <property type="project" value="UniProtKB-KW"/>
</dbReference>
<dbReference type="InterPro" id="IPR007111">
    <property type="entry name" value="NACHT_NTPase"/>
</dbReference>
<dbReference type="InterPro" id="IPR036236">
    <property type="entry name" value="Znf_C2H2_sf"/>
</dbReference>
<dbReference type="InterPro" id="IPR056125">
    <property type="entry name" value="DUF7708"/>
</dbReference>
<dbReference type="Pfam" id="PF24883">
    <property type="entry name" value="NPHP3_N"/>
    <property type="match status" value="1"/>
</dbReference>
<evidence type="ECO:0000259" key="10">
    <source>
        <dbReference type="PROSITE" id="PS50837"/>
    </source>
</evidence>
<dbReference type="InterPro" id="IPR013087">
    <property type="entry name" value="Znf_C2H2_type"/>
</dbReference>
<accession>A0A507AVP6</accession>
<dbReference type="PANTHER" id="PTHR10039:SF14">
    <property type="entry name" value="NACHT DOMAIN-CONTAINING PROTEIN"/>
    <property type="match status" value="1"/>
</dbReference>
<keyword evidence="13" id="KW-1185">Reference proteome</keyword>
<dbReference type="PANTHER" id="PTHR10039">
    <property type="entry name" value="AMELOGENIN"/>
    <property type="match status" value="1"/>
</dbReference>
<dbReference type="InParanoid" id="A0A507AVP6"/>
<evidence type="ECO:0000256" key="7">
    <source>
        <dbReference type="PROSITE-ProRule" id="PRU00042"/>
    </source>
</evidence>
<keyword evidence="4 7" id="KW-0863">Zinc-finger</keyword>
<dbReference type="SUPFAM" id="SSF52540">
    <property type="entry name" value="P-loop containing nucleoside triphosphate hydrolases"/>
    <property type="match status" value="1"/>
</dbReference>
<dbReference type="Gene3D" id="3.40.50.300">
    <property type="entry name" value="P-loop containing nucleotide triphosphate hydrolases"/>
    <property type="match status" value="1"/>
</dbReference>
<feature type="domain" description="NACHT" evidence="10">
    <location>
        <begin position="267"/>
        <end position="415"/>
    </location>
</feature>
<evidence type="ECO:0000259" key="9">
    <source>
        <dbReference type="PROSITE" id="PS50157"/>
    </source>
</evidence>
<comment type="subcellular location">
    <subcellularLocation>
        <location evidence="1">Nucleus</location>
    </subcellularLocation>
</comment>
<dbReference type="RefSeq" id="XP_030990730.1">
    <property type="nucleotide sequence ID" value="XM_031135562.1"/>
</dbReference>
<feature type="compositionally biased region" description="Basic and acidic residues" evidence="8">
    <location>
        <begin position="1031"/>
        <end position="1041"/>
    </location>
</feature>
<evidence type="ECO:0000256" key="5">
    <source>
        <dbReference type="ARBA" id="ARBA00022833"/>
    </source>
</evidence>
<keyword evidence="2" id="KW-0479">Metal-binding</keyword>
<evidence type="ECO:0000256" key="3">
    <source>
        <dbReference type="ARBA" id="ARBA00022737"/>
    </source>
</evidence>
<dbReference type="SUPFAM" id="SSF57667">
    <property type="entry name" value="beta-beta-alpha zinc fingers"/>
    <property type="match status" value="1"/>
</dbReference>
<dbReference type="SMART" id="SM00355">
    <property type="entry name" value="ZnF_C2H2"/>
    <property type="match status" value="4"/>
</dbReference>
<dbReference type="EMBL" id="SKBQ01000006">
    <property type="protein sequence ID" value="TPX09019.1"/>
    <property type="molecule type" value="Genomic_DNA"/>
</dbReference>
<dbReference type="InterPro" id="IPR056884">
    <property type="entry name" value="NPHP3-like_N"/>
</dbReference>
<organism evidence="11 13">
    <name type="scientific">Thyridium curvatum</name>
    <dbReference type="NCBI Taxonomy" id="1093900"/>
    <lineage>
        <taxon>Eukaryota</taxon>
        <taxon>Fungi</taxon>
        <taxon>Dikarya</taxon>
        <taxon>Ascomycota</taxon>
        <taxon>Pezizomycotina</taxon>
        <taxon>Sordariomycetes</taxon>
        <taxon>Sordariomycetidae</taxon>
        <taxon>Thyridiales</taxon>
        <taxon>Thyridiaceae</taxon>
        <taxon>Thyridium</taxon>
    </lineage>
</organism>
<evidence type="ECO:0000313" key="13">
    <source>
        <dbReference type="Proteomes" id="UP000319257"/>
    </source>
</evidence>
<dbReference type="STRING" id="1093900.A0A507AVP6"/>
<keyword evidence="3" id="KW-0677">Repeat</keyword>
<dbReference type="PROSITE" id="PS50837">
    <property type="entry name" value="NACHT"/>
    <property type="match status" value="1"/>
</dbReference>
<dbReference type="Pfam" id="PF24809">
    <property type="entry name" value="DUF7708"/>
    <property type="match status" value="1"/>
</dbReference>
<dbReference type="AlphaFoldDB" id="A0A507AVP6"/>
<dbReference type="Proteomes" id="UP000319257">
    <property type="component" value="Unassembled WGS sequence"/>
</dbReference>
<reference evidence="11 13" key="1">
    <citation type="submission" date="2019-06" db="EMBL/GenBank/DDBJ databases">
        <title>Draft genome sequence of the filamentous fungus Phialemoniopsis curvata isolated from diesel fuel.</title>
        <authorList>
            <person name="Varaljay V.A."/>
            <person name="Lyon W.J."/>
            <person name="Crouch A.L."/>
            <person name="Drake C.E."/>
            <person name="Hollomon J.M."/>
            <person name="Nadeau L.J."/>
            <person name="Nunn H.S."/>
            <person name="Stevenson B.S."/>
            <person name="Bojanowski C.L."/>
            <person name="Crookes-Goodson W.J."/>
        </authorList>
    </citation>
    <scope>NUCLEOTIDE SEQUENCE [LARGE SCALE GENOMIC DNA]</scope>
    <source>
        <strain evidence="11 13">D216</strain>
    </source>
</reference>
<feature type="domain" description="C2H2-type" evidence="9">
    <location>
        <begin position="914"/>
        <end position="941"/>
    </location>
</feature>
<proteinExistence type="predicted"/>
<comment type="caution">
    <text evidence="11">The sequence shown here is derived from an EMBL/GenBank/DDBJ whole genome shotgun (WGS) entry which is preliminary data.</text>
</comment>
<dbReference type="EMBL" id="SKBQ01000006">
    <property type="protein sequence ID" value="TPX09260.1"/>
    <property type="molecule type" value="Genomic_DNA"/>
</dbReference>
<keyword evidence="5" id="KW-0862">Zinc</keyword>
<evidence type="ECO:0000313" key="12">
    <source>
        <dbReference type="EMBL" id="TPX09260.1"/>
    </source>
</evidence>
<dbReference type="FunFam" id="3.30.160.60:FF:001182">
    <property type="entry name" value="Zinc finger, C2H2 type"/>
    <property type="match status" value="1"/>
</dbReference>
<dbReference type="Gene3D" id="3.30.160.60">
    <property type="entry name" value="Classic Zinc Finger"/>
    <property type="match status" value="3"/>
</dbReference>
<gene>
    <name evidence="11" type="ORF">E0L32_001479</name>
    <name evidence="12" type="ORF">E0L32_001720</name>
</gene>
<dbReference type="InterPro" id="IPR027417">
    <property type="entry name" value="P-loop_NTPase"/>
</dbReference>
<name>A0A507AVP6_9PEZI</name>
<dbReference type="PROSITE" id="PS50157">
    <property type="entry name" value="ZINC_FINGER_C2H2_2"/>
    <property type="match status" value="2"/>
</dbReference>
<evidence type="ECO:0000256" key="6">
    <source>
        <dbReference type="ARBA" id="ARBA00023242"/>
    </source>
</evidence>
<evidence type="ECO:0000313" key="11">
    <source>
        <dbReference type="EMBL" id="TPX09019.1"/>
    </source>
</evidence>
<dbReference type="GO" id="GO:0005634">
    <property type="term" value="C:nucleus"/>
    <property type="evidence" value="ECO:0007669"/>
    <property type="project" value="UniProtKB-SubCell"/>
</dbReference>
<feature type="region of interest" description="Disordered" evidence="8">
    <location>
        <begin position="1015"/>
        <end position="1041"/>
    </location>
</feature>
<feature type="domain" description="C2H2-type" evidence="9">
    <location>
        <begin position="942"/>
        <end position="969"/>
    </location>
</feature>
<evidence type="ECO:0000256" key="2">
    <source>
        <dbReference type="ARBA" id="ARBA00022723"/>
    </source>
</evidence>
<evidence type="ECO:0000256" key="1">
    <source>
        <dbReference type="ARBA" id="ARBA00004123"/>
    </source>
</evidence>
<dbReference type="Pfam" id="PF00096">
    <property type="entry name" value="zf-C2H2"/>
    <property type="match status" value="2"/>
</dbReference>